<keyword evidence="1" id="KW-0812">Transmembrane</keyword>
<feature type="transmembrane region" description="Helical" evidence="1">
    <location>
        <begin position="79"/>
        <end position="98"/>
    </location>
</feature>
<dbReference type="AlphaFoldDB" id="A0A0X3URN9"/>
<gene>
    <name evidence="2" type="ORF">ADL15_14780</name>
</gene>
<comment type="caution">
    <text evidence="2">The sequence shown here is derived from an EMBL/GenBank/DDBJ whole genome shotgun (WGS) entry which is preliminary data.</text>
</comment>
<evidence type="ECO:0000313" key="3">
    <source>
        <dbReference type="Proteomes" id="UP000053244"/>
    </source>
</evidence>
<organism evidence="2 3">
    <name type="scientific">Actinoplanes awajinensis subsp. mycoplanecinus</name>
    <dbReference type="NCBI Taxonomy" id="135947"/>
    <lineage>
        <taxon>Bacteria</taxon>
        <taxon>Bacillati</taxon>
        <taxon>Actinomycetota</taxon>
        <taxon>Actinomycetes</taxon>
        <taxon>Micromonosporales</taxon>
        <taxon>Micromonosporaceae</taxon>
        <taxon>Actinoplanes</taxon>
    </lineage>
</organism>
<dbReference type="RefSeq" id="WP_067690061.1">
    <property type="nucleotide sequence ID" value="NZ_LLZH01000109.1"/>
</dbReference>
<evidence type="ECO:0000256" key="1">
    <source>
        <dbReference type="SAM" id="Phobius"/>
    </source>
</evidence>
<protein>
    <submittedName>
        <fullName evidence="2">Uncharacterized protein</fullName>
    </submittedName>
</protein>
<keyword evidence="3" id="KW-1185">Reference proteome</keyword>
<dbReference type="EMBL" id="LLZH01000109">
    <property type="protein sequence ID" value="KUL35281.1"/>
    <property type="molecule type" value="Genomic_DNA"/>
</dbReference>
<accession>A0A0X3URN9</accession>
<evidence type="ECO:0000313" key="2">
    <source>
        <dbReference type="EMBL" id="KUL35281.1"/>
    </source>
</evidence>
<reference evidence="2 3" key="1">
    <citation type="submission" date="2015-10" db="EMBL/GenBank/DDBJ databases">
        <authorList>
            <person name="Gilbert D.G."/>
        </authorList>
    </citation>
    <scope>NUCLEOTIDE SEQUENCE [LARGE SCALE GENOMIC DNA]</scope>
    <source>
        <strain evidence="2 3">NRRL B-16712</strain>
    </source>
</reference>
<dbReference type="OrthoDB" id="3383491at2"/>
<keyword evidence="1" id="KW-1133">Transmembrane helix</keyword>
<dbReference type="Proteomes" id="UP000053244">
    <property type="component" value="Unassembled WGS sequence"/>
</dbReference>
<name>A0A0X3URN9_9ACTN</name>
<feature type="transmembrane region" description="Helical" evidence="1">
    <location>
        <begin position="148"/>
        <end position="167"/>
    </location>
</feature>
<keyword evidence="1" id="KW-0472">Membrane</keyword>
<proteinExistence type="predicted"/>
<sequence length="182" mass="19841">MAIGWFGRLRIEGLVWMLDQQLYDLPRAQRISTRREVRANLIEAATDLGAGEALRRIGGSRRLAEQYLRAEFGDRPRPSWIGAIVAAGLVPMLLNYVFAEAAASFRDGVTAADPHVSGTFVSTGLEYLQAAQTFTFTDGSWGNSGGGWAPLAYAIWVLSVVGAGRLWRIRFSSHVGAARADN</sequence>